<dbReference type="PANTHER" id="PTHR30055">
    <property type="entry name" value="HTH-TYPE TRANSCRIPTIONAL REGULATOR RUTR"/>
    <property type="match status" value="1"/>
</dbReference>
<reference evidence="7 8" key="1">
    <citation type="submission" date="2016-06" db="EMBL/GenBank/DDBJ databases">
        <authorList>
            <person name="Olsen C.W."/>
            <person name="Carey S."/>
            <person name="Hinshaw L."/>
            <person name="Karasin A.I."/>
        </authorList>
    </citation>
    <scope>NUCLEOTIDE SEQUENCE [LARGE SCALE GENOMIC DNA]</scope>
    <source>
        <strain evidence="7 8">LZ-22</strain>
    </source>
</reference>
<dbReference type="Pfam" id="PF00440">
    <property type="entry name" value="TetR_N"/>
    <property type="match status" value="1"/>
</dbReference>
<dbReference type="PANTHER" id="PTHR30055:SF234">
    <property type="entry name" value="HTH-TYPE TRANSCRIPTIONAL REGULATOR BETI"/>
    <property type="match status" value="1"/>
</dbReference>
<evidence type="ECO:0000256" key="2">
    <source>
        <dbReference type="ARBA" id="ARBA00023125"/>
    </source>
</evidence>
<dbReference type="InterPro" id="IPR050109">
    <property type="entry name" value="HTH-type_TetR-like_transc_reg"/>
</dbReference>
<dbReference type="GO" id="GO:0003700">
    <property type="term" value="F:DNA-binding transcription factor activity"/>
    <property type="evidence" value="ECO:0007669"/>
    <property type="project" value="TreeGrafter"/>
</dbReference>
<dbReference type="EMBL" id="FMYF01000001">
    <property type="protein sequence ID" value="SDB79804.1"/>
    <property type="molecule type" value="Genomic_DNA"/>
</dbReference>
<keyword evidence="2 4" id="KW-0238">DNA-binding</keyword>
<dbReference type="Proteomes" id="UP000199086">
    <property type="component" value="Unassembled WGS sequence"/>
</dbReference>
<dbReference type="InterPro" id="IPR036271">
    <property type="entry name" value="Tet_transcr_reg_TetR-rel_C_sf"/>
</dbReference>
<evidence type="ECO:0000259" key="6">
    <source>
        <dbReference type="PROSITE" id="PS50977"/>
    </source>
</evidence>
<dbReference type="InterPro" id="IPR001647">
    <property type="entry name" value="HTH_TetR"/>
</dbReference>
<evidence type="ECO:0000256" key="4">
    <source>
        <dbReference type="PROSITE-ProRule" id="PRU00335"/>
    </source>
</evidence>
<feature type="region of interest" description="Disordered" evidence="5">
    <location>
        <begin position="1"/>
        <end position="21"/>
    </location>
</feature>
<accession>A0A1G6GCW0</accession>
<dbReference type="InterPro" id="IPR025996">
    <property type="entry name" value="MT1864/Rv1816-like_C"/>
</dbReference>
<dbReference type="STRING" id="1577474.GA0111570_10173"/>
<sequence>MVDSVKGSSRSVPSDSSESEGLEQRLLHAALERLAETPAEGLSIRLIAQELGVSHQAPYVHFGSKRGFLAAVAGVGLREAAGAASQAVQAAGTDPRTRLHALADSYLGFIRTRPHLHDLAYGTTVAKSDHPLLQQAAIEYWNLLQDAVAACQPSTVTEGDVLRRVASAWGAAYGLARLAAFHQIPLSVPASADELVHATLDALIDGWQEPTASASH</sequence>
<feature type="DNA-binding region" description="H-T-H motif" evidence="4">
    <location>
        <begin position="43"/>
        <end position="62"/>
    </location>
</feature>
<evidence type="ECO:0000256" key="5">
    <source>
        <dbReference type="SAM" id="MobiDB-lite"/>
    </source>
</evidence>
<keyword evidence="1" id="KW-0805">Transcription regulation</keyword>
<dbReference type="GO" id="GO:0000976">
    <property type="term" value="F:transcription cis-regulatory region binding"/>
    <property type="evidence" value="ECO:0007669"/>
    <property type="project" value="TreeGrafter"/>
</dbReference>
<dbReference type="PROSITE" id="PS50977">
    <property type="entry name" value="HTH_TETR_2"/>
    <property type="match status" value="1"/>
</dbReference>
<protein>
    <submittedName>
        <fullName evidence="7">DNA-binding transcriptional regulator, AcrR family</fullName>
    </submittedName>
</protein>
<feature type="compositionally biased region" description="Low complexity" evidence="5">
    <location>
        <begin position="1"/>
        <end position="16"/>
    </location>
</feature>
<dbReference type="SUPFAM" id="SSF46689">
    <property type="entry name" value="Homeodomain-like"/>
    <property type="match status" value="1"/>
</dbReference>
<dbReference type="Gene3D" id="1.10.357.10">
    <property type="entry name" value="Tetracycline Repressor, domain 2"/>
    <property type="match status" value="1"/>
</dbReference>
<feature type="domain" description="HTH tetR-type" evidence="6">
    <location>
        <begin position="20"/>
        <end position="80"/>
    </location>
</feature>
<dbReference type="SUPFAM" id="SSF48498">
    <property type="entry name" value="Tetracyclin repressor-like, C-terminal domain"/>
    <property type="match status" value="1"/>
</dbReference>
<dbReference type="AlphaFoldDB" id="A0A1G6GCW0"/>
<evidence type="ECO:0000313" key="7">
    <source>
        <dbReference type="EMBL" id="SDB79804.1"/>
    </source>
</evidence>
<keyword evidence="8" id="KW-1185">Reference proteome</keyword>
<organism evidence="7 8">
    <name type="scientific">Raineyella antarctica</name>
    <dbReference type="NCBI Taxonomy" id="1577474"/>
    <lineage>
        <taxon>Bacteria</taxon>
        <taxon>Bacillati</taxon>
        <taxon>Actinomycetota</taxon>
        <taxon>Actinomycetes</taxon>
        <taxon>Propionibacteriales</taxon>
        <taxon>Propionibacteriaceae</taxon>
        <taxon>Raineyella</taxon>
    </lineage>
</organism>
<evidence type="ECO:0000313" key="8">
    <source>
        <dbReference type="Proteomes" id="UP000199086"/>
    </source>
</evidence>
<proteinExistence type="predicted"/>
<keyword evidence="3" id="KW-0804">Transcription</keyword>
<gene>
    <name evidence="7" type="ORF">GA0111570_10173</name>
</gene>
<dbReference type="Pfam" id="PF13305">
    <property type="entry name" value="TetR_C_33"/>
    <property type="match status" value="1"/>
</dbReference>
<evidence type="ECO:0000256" key="1">
    <source>
        <dbReference type="ARBA" id="ARBA00023015"/>
    </source>
</evidence>
<name>A0A1G6GCW0_9ACTN</name>
<evidence type="ECO:0000256" key="3">
    <source>
        <dbReference type="ARBA" id="ARBA00023163"/>
    </source>
</evidence>
<dbReference type="InterPro" id="IPR009057">
    <property type="entry name" value="Homeodomain-like_sf"/>
</dbReference>